<feature type="region of interest" description="Disordered" evidence="1">
    <location>
        <begin position="83"/>
        <end position="129"/>
    </location>
</feature>
<dbReference type="EMBL" id="KZ663062">
    <property type="protein sequence ID" value="PPS16154.1"/>
    <property type="molecule type" value="Genomic_DNA"/>
</dbReference>
<sequence length="129" mass="14035">MELVDNEDVETMATLYCGNRSDQNAPIQLFTELAGLVPTKNPTLLGEEHGAQEPCMVVLILYVDSQSTVRGIDIDLNAASKTDVVGDDVYDNSDPSDNDVDSDSGPNMDKVRDNIDDEGMNDDGNVKRL</sequence>
<feature type="compositionally biased region" description="Acidic residues" evidence="1">
    <location>
        <begin position="85"/>
        <end position="102"/>
    </location>
</feature>
<accession>A0A2P5YKQ2</accession>
<proteinExistence type="predicted"/>
<evidence type="ECO:0000313" key="3">
    <source>
        <dbReference type="Proteomes" id="UP000239757"/>
    </source>
</evidence>
<gene>
    <name evidence="2" type="ORF">GOBAR_AA04440</name>
</gene>
<dbReference type="OrthoDB" id="10448040at2759"/>
<evidence type="ECO:0000256" key="1">
    <source>
        <dbReference type="SAM" id="MobiDB-lite"/>
    </source>
</evidence>
<dbReference type="Proteomes" id="UP000239757">
    <property type="component" value="Unassembled WGS sequence"/>
</dbReference>
<reference evidence="2 3" key="1">
    <citation type="submission" date="2015-01" db="EMBL/GenBank/DDBJ databases">
        <title>Genome of allotetraploid Gossypium barbadense reveals genomic plasticity and fiber elongation in cotton evolution.</title>
        <authorList>
            <person name="Chen X."/>
            <person name="Liu X."/>
            <person name="Zhao B."/>
            <person name="Zheng H."/>
            <person name="Hu Y."/>
            <person name="Lu G."/>
            <person name="Yang C."/>
            <person name="Chen J."/>
            <person name="Shan C."/>
            <person name="Zhang L."/>
            <person name="Zhou Y."/>
            <person name="Wang L."/>
            <person name="Guo W."/>
            <person name="Bai Y."/>
            <person name="Ruan J."/>
            <person name="Shangguan X."/>
            <person name="Mao Y."/>
            <person name="Jiang J."/>
            <person name="Zhu Y."/>
            <person name="Lei J."/>
            <person name="Kang H."/>
            <person name="Chen S."/>
            <person name="He X."/>
            <person name="Wang R."/>
            <person name="Wang Y."/>
            <person name="Chen J."/>
            <person name="Wang L."/>
            <person name="Yu S."/>
            <person name="Wang B."/>
            <person name="Wei J."/>
            <person name="Song S."/>
            <person name="Lu X."/>
            <person name="Gao Z."/>
            <person name="Gu W."/>
            <person name="Deng X."/>
            <person name="Ma D."/>
            <person name="Wang S."/>
            <person name="Liang W."/>
            <person name="Fang L."/>
            <person name="Cai C."/>
            <person name="Zhu X."/>
            <person name="Zhou B."/>
            <person name="Zhang Y."/>
            <person name="Chen Z."/>
            <person name="Xu S."/>
            <person name="Zhu R."/>
            <person name="Wang S."/>
            <person name="Zhang T."/>
            <person name="Zhao G."/>
        </authorList>
    </citation>
    <scope>NUCLEOTIDE SEQUENCE [LARGE SCALE GENOMIC DNA]</scope>
    <source>
        <strain evidence="3">cv. Xinhai21</strain>
        <tissue evidence="2">Leaf</tissue>
    </source>
</reference>
<organism evidence="2 3">
    <name type="scientific">Gossypium barbadense</name>
    <name type="common">Sea Island cotton</name>
    <name type="synonym">Hibiscus barbadensis</name>
    <dbReference type="NCBI Taxonomy" id="3634"/>
    <lineage>
        <taxon>Eukaryota</taxon>
        <taxon>Viridiplantae</taxon>
        <taxon>Streptophyta</taxon>
        <taxon>Embryophyta</taxon>
        <taxon>Tracheophyta</taxon>
        <taxon>Spermatophyta</taxon>
        <taxon>Magnoliopsida</taxon>
        <taxon>eudicotyledons</taxon>
        <taxon>Gunneridae</taxon>
        <taxon>Pentapetalae</taxon>
        <taxon>rosids</taxon>
        <taxon>malvids</taxon>
        <taxon>Malvales</taxon>
        <taxon>Malvaceae</taxon>
        <taxon>Malvoideae</taxon>
        <taxon>Gossypium</taxon>
    </lineage>
</organism>
<evidence type="ECO:0000313" key="2">
    <source>
        <dbReference type="EMBL" id="PPS16154.1"/>
    </source>
</evidence>
<dbReference type="AlphaFoldDB" id="A0A2P5YKQ2"/>
<protein>
    <submittedName>
        <fullName evidence="2">Uncharacterized protein</fullName>
    </submittedName>
</protein>
<name>A0A2P5YKQ2_GOSBA</name>